<dbReference type="GO" id="GO:0008484">
    <property type="term" value="F:sulfuric ester hydrolase activity"/>
    <property type="evidence" value="ECO:0007669"/>
    <property type="project" value="TreeGrafter"/>
</dbReference>
<gene>
    <name evidence="4" type="ORF">METZ01_LOCUS442664</name>
</gene>
<proteinExistence type="predicted"/>
<name>A0A382Z3C6_9ZZZZ</name>
<keyword evidence="2" id="KW-0378">Hydrolase</keyword>
<evidence type="ECO:0000256" key="2">
    <source>
        <dbReference type="ARBA" id="ARBA00022801"/>
    </source>
</evidence>
<dbReference type="EMBL" id="UINC01180553">
    <property type="protein sequence ID" value="SVD89810.1"/>
    <property type="molecule type" value="Genomic_DNA"/>
</dbReference>
<protein>
    <recommendedName>
        <fullName evidence="3">Sulfatase N-terminal domain-containing protein</fullName>
    </recommendedName>
</protein>
<dbReference type="GO" id="GO:0046872">
    <property type="term" value="F:metal ion binding"/>
    <property type="evidence" value="ECO:0007669"/>
    <property type="project" value="UniProtKB-KW"/>
</dbReference>
<feature type="domain" description="Sulfatase N-terminal" evidence="3">
    <location>
        <begin position="21"/>
        <end position="76"/>
    </location>
</feature>
<dbReference type="PANTHER" id="PTHR45953">
    <property type="entry name" value="IDURONATE 2-SULFATASE"/>
    <property type="match status" value="1"/>
</dbReference>
<evidence type="ECO:0000259" key="3">
    <source>
        <dbReference type="Pfam" id="PF00884"/>
    </source>
</evidence>
<dbReference type="InterPro" id="IPR017850">
    <property type="entry name" value="Alkaline_phosphatase_core_sf"/>
</dbReference>
<dbReference type="Gene3D" id="3.40.720.10">
    <property type="entry name" value="Alkaline Phosphatase, subunit A"/>
    <property type="match status" value="1"/>
</dbReference>
<dbReference type="Pfam" id="PF00884">
    <property type="entry name" value="Sulfatase"/>
    <property type="match status" value="1"/>
</dbReference>
<dbReference type="GO" id="GO:0005737">
    <property type="term" value="C:cytoplasm"/>
    <property type="evidence" value="ECO:0007669"/>
    <property type="project" value="TreeGrafter"/>
</dbReference>
<keyword evidence="1" id="KW-0479">Metal-binding</keyword>
<accession>A0A382Z3C6</accession>
<dbReference type="AlphaFoldDB" id="A0A382Z3C6"/>
<evidence type="ECO:0000256" key="1">
    <source>
        <dbReference type="ARBA" id="ARBA00022723"/>
    </source>
</evidence>
<dbReference type="PANTHER" id="PTHR45953:SF1">
    <property type="entry name" value="IDURONATE 2-SULFATASE"/>
    <property type="match status" value="1"/>
</dbReference>
<reference evidence="4" key="1">
    <citation type="submission" date="2018-05" db="EMBL/GenBank/DDBJ databases">
        <authorList>
            <person name="Lanie J.A."/>
            <person name="Ng W.-L."/>
            <person name="Kazmierczak K.M."/>
            <person name="Andrzejewski T.M."/>
            <person name="Davidsen T.M."/>
            <person name="Wayne K.J."/>
            <person name="Tettelin H."/>
            <person name="Glass J.I."/>
            <person name="Rusch D."/>
            <person name="Podicherti R."/>
            <person name="Tsui H.-C.T."/>
            <person name="Winkler M.E."/>
        </authorList>
    </citation>
    <scope>NUCLEOTIDE SEQUENCE</scope>
</reference>
<feature type="non-terminal residue" evidence="4">
    <location>
        <position position="76"/>
    </location>
</feature>
<dbReference type="SUPFAM" id="SSF53649">
    <property type="entry name" value="Alkaline phosphatase-like"/>
    <property type="match status" value="1"/>
</dbReference>
<dbReference type="InterPro" id="IPR000917">
    <property type="entry name" value="Sulfatase_N"/>
</dbReference>
<evidence type="ECO:0000313" key="4">
    <source>
        <dbReference type="EMBL" id="SVD89810.1"/>
    </source>
</evidence>
<organism evidence="4">
    <name type="scientific">marine metagenome</name>
    <dbReference type="NCBI Taxonomy" id="408172"/>
    <lineage>
        <taxon>unclassified sequences</taxon>
        <taxon>metagenomes</taxon>
        <taxon>ecological metagenomes</taxon>
    </lineage>
</organism>
<sequence>MKISLFALFVFLGLSAQATVKNVLLIVSDDLKADALGCYGNKIAHTPHLDQLAKEGTLFRNAYCQGTVCRPSRASF</sequence>